<name>A0A133PLY6_9FIRM</name>
<dbReference type="RefSeq" id="WP_060800266.1">
    <property type="nucleotide sequence ID" value="NZ_CABJAL010000003.1"/>
</dbReference>
<evidence type="ECO:0000313" key="11">
    <source>
        <dbReference type="Proteomes" id="UP000070174"/>
    </source>
</evidence>
<dbReference type="Proteomes" id="UP000070174">
    <property type="component" value="Unassembled WGS sequence"/>
</dbReference>
<comment type="subcellular location">
    <subcellularLocation>
        <location evidence="1">Cell membrane</location>
        <topology evidence="1">Multi-pass membrane protein</topology>
    </subcellularLocation>
</comment>
<evidence type="ECO:0000256" key="4">
    <source>
        <dbReference type="ARBA" id="ARBA00022692"/>
    </source>
</evidence>
<comment type="similarity">
    <text evidence="7">Belongs to the ThrE exporter (TC 2.A.79) family.</text>
</comment>
<evidence type="ECO:0000256" key="3">
    <source>
        <dbReference type="ARBA" id="ARBA00022519"/>
    </source>
</evidence>
<evidence type="ECO:0000256" key="6">
    <source>
        <dbReference type="ARBA" id="ARBA00023136"/>
    </source>
</evidence>
<evidence type="ECO:0000256" key="5">
    <source>
        <dbReference type="ARBA" id="ARBA00022989"/>
    </source>
</evidence>
<dbReference type="Pfam" id="PF12821">
    <property type="entry name" value="ThrE_2"/>
    <property type="match status" value="1"/>
</dbReference>
<organism evidence="10">
    <name type="scientific">Peptoniphilus harei</name>
    <dbReference type="NCBI Taxonomy" id="54005"/>
    <lineage>
        <taxon>Bacteria</taxon>
        <taxon>Bacillati</taxon>
        <taxon>Bacillota</taxon>
        <taxon>Tissierellia</taxon>
        <taxon>Tissierellales</taxon>
        <taxon>Peptoniphilaceae</taxon>
        <taxon>Peptoniphilus</taxon>
    </lineage>
</organism>
<keyword evidence="5 8" id="KW-1133">Transmembrane helix</keyword>
<evidence type="ECO:0000256" key="1">
    <source>
        <dbReference type="ARBA" id="ARBA00004651"/>
    </source>
</evidence>
<evidence type="ECO:0000259" key="9">
    <source>
        <dbReference type="Pfam" id="PF12821"/>
    </source>
</evidence>
<keyword evidence="3" id="KW-0997">Cell inner membrane</keyword>
<accession>A0A133PLY6</accession>
<feature type="transmembrane region" description="Helical" evidence="8">
    <location>
        <begin position="57"/>
        <end position="77"/>
    </location>
</feature>
<dbReference type="GO" id="GO:0015744">
    <property type="term" value="P:succinate transport"/>
    <property type="evidence" value="ECO:0007669"/>
    <property type="project" value="TreeGrafter"/>
</dbReference>
<dbReference type="PANTHER" id="PTHR34390:SF1">
    <property type="entry name" value="SUCCINATE TRANSPORTER SUBUNIT YJJB-RELATED"/>
    <property type="match status" value="1"/>
</dbReference>
<evidence type="ECO:0000256" key="7">
    <source>
        <dbReference type="ARBA" id="ARBA00034125"/>
    </source>
</evidence>
<evidence type="ECO:0000313" key="10">
    <source>
        <dbReference type="EMBL" id="KXA29564.1"/>
    </source>
</evidence>
<sequence>MILNKSIGQFLLATLATYGFTIYFKLPKKVRLITSALSGFIWVVYELLFAFSDNYMISYLLSSLLIGVCSESFAVCFKKPATVFTLPCLVPLVPGAGMYYIMYYFIESDYVVMREHVIKTTLTTSALALGIVLSQGIVRIIRELIKNYKSNRINNNLTHE</sequence>
<dbReference type="InterPro" id="IPR024528">
    <property type="entry name" value="ThrE_2"/>
</dbReference>
<feature type="domain" description="Threonine/Serine exporter ThrE" evidence="9">
    <location>
        <begin position="9"/>
        <end position="135"/>
    </location>
</feature>
<dbReference type="PANTHER" id="PTHR34390">
    <property type="entry name" value="UPF0442 PROTEIN YJJB-RELATED"/>
    <property type="match status" value="1"/>
</dbReference>
<dbReference type="PATRIC" id="fig|54005.3.peg.1172"/>
<feature type="transmembrane region" description="Helical" evidence="8">
    <location>
        <begin position="6"/>
        <end position="24"/>
    </location>
</feature>
<dbReference type="InterPro" id="IPR050539">
    <property type="entry name" value="ThrE_Dicarb/AminoAcid_Exp"/>
</dbReference>
<proteinExistence type="inferred from homology"/>
<keyword evidence="2" id="KW-1003">Cell membrane</keyword>
<keyword evidence="6 8" id="KW-0472">Membrane</keyword>
<feature type="transmembrane region" description="Helical" evidence="8">
    <location>
        <begin position="31"/>
        <end position="51"/>
    </location>
</feature>
<keyword evidence="4 8" id="KW-0812">Transmembrane</keyword>
<dbReference type="EMBL" id="LRQE01000034">
    <property type="protein sequence ID" value="KXA29564.1"/>
    <property type="molecule type" value="Genomic_DNA"/>
</dbReference>
<evidence type="ECO:0000256" key="8">
    <source>
        <dbReference type="SAM" id="Phobius"/>
    </source>
</evidence>
<feature type="transmembrane region" description="Helical" evidence="8">
    <location>
        <begin position="126"/>
        <end position="145"/>
    </location>
</feature>
<gene>
    <name evidence="10" type="ORF">HMPREF3229_01188</name>
</gene>
<comment type="caution">
    <text evidence="10">The sequence shown here is derived from an EMBL/GenBank/DDBJ whole genome shotgun (WGS) entry which is preliminary data.</text>
</comment>
<reference evidence="10 11" key="1">
    <citation type="submission" date="2016-01" db="EMBL/GenBank/DDBJ databases">
        <authorList>
            <person name="Oliw E.H."/>
        </authorList>
    </citation>
    <scope>NUCLEOTIDE SEQUENCE [LARGE SCALE GENOMIC DNA]</scope>
    <source>
        <strain evidence="10 11">CMW7756A</strain>
    </source>
</reference>
<protein>
    <recommendedName>
        <fullName evidence="9">Threonine/Serine exporter ThrE domain-containing protein</fullName>
    </recommendedName>
</protein>
<feature type="transmembrane region" description="Helical" evidence="8">
    <location>
        <begin position="84"/>
        <end position="106"/>
    </location>
</feature>
<evidence type="ECO:0000256" key="2">
    <source>
        <dbReference type="ARBA" id="ARBA00022475"/>
    </source>
</evidence>
<dbReference type="GO" id="GO:0005886">
    <property type="term" value="C:plasma membrane"/>
    <property type="evidence" value="ECO:0007669"/>
    <property type="project" value="UniProtKB-SubCell"/>
</dbReference>
<dbReference type="AlphaFoldDB" id="A0A133PLY6"/>